<protein>
    <submittedName>
        <fullName evidence="2">Uncharacterized protein</fullName>
    </submittedName>
</protein>
<feature type="region of interest" description="Disordered" evidence="1">
    <location>
        <begin position="1"/>
        <end position="42"/>
    </location>
</feature>
<keyword evidence="3" id="KW-1185">Reference proteome</keyword>
<organism evidence="2 3">
    <name type="scientific">Lysobacter capsici AZ78</name>
    <dbReference type="NCBI Taxonomy" id="1444315"/>
    <lineage>
        <taxon>Bacteria</taxon>
        <taxon>Pseudomonadati</taxon>
        <taxon>Pseudomonadota</taxon>
        <taxon>Gammaproteobacteria</taxon>
        <taxon>Lysobacterales</taxon>
        <taxon>Lysobacteraceae</taxon>
        <taxon>Lysobacter</taxon>
    </lineage>
</organism>
<proteinExistence type="predicted"/>
<gene>
    <name evidence="2" type="ORF">AZ78_1901</name>
</gene>
<feature type="compositionally biased region" description="Gly residues" evidence="1">
    <location>
        <begin position="1"/>
        <end position="16"/>
    </location>
</feature>
<dbReference type="Proteomes" id="UP000023435">
    <property type="component" value="Unassembled WGS sequence"/>
</dbReference>
<evidence type="ECO:0000313" key="2">
    <source>
        <dbReference type="EMBL" id="KWS04352.1"/>
    </source>
</evidence>
<name>A0A108U882_9GAMM</name>
<dbReference type="EMBL" id="JAJA02000001">
    <property type="protein sequence ID" value="KWS04352.1"/>
    <property type="molecule type" value="Genomic_DNA"/>
</dbReference>
<evidence type="ECO:0000256" key="1">
    <source>
        <dbReference type="SAM" id="MobiDB-lite"/>
    </source>
</evidence>
<accession>A0A108U882</accession>
<feature type="compositionally biased region" description="Basic and acidic residues" evidence="1">
    <location>
        <begin position="25"/>
        <end position="42"/>
    </location>
</feature>
<comment type="caution">
    <text evidence="2">The sequence shown here is derived from an EMBL/GenBank/DDBJ whole genome shotgun (WGS) entry which is preliminary data.</text>
</comment>
<reference evidence="2 3" key="1">
    <citation type="journal article" date="2014" name="Genome Announc.">
        <title>Draft Genome Sequence of Lysobacter capsici AZ78, a Bacterium Antagonistic to Plant-Pathogenic Oomycetes.</title>
        <authorList>
            <person name="Puopolo G."/>
            <person name="Sonego P."/>
            <person name="Engelen K."/>
            <person name="Pertot I."/>
        </authorList>
    </citation>
    <scope>NUCLEOTIDE SEQUENCE [LARGE SCALE GENOMIC DNA]</scope>
    <source>
        <strain evidence="2 3">AZ78</strain>
    </source>
</reference>
<sequence length="42" mass="4512">MGGGLVGSQAGPGAGNTRGRRTRRKPPESFSRMREKVVRRTG</sequence>
<evidence type="ECO:0000313" key="3">
    <source>
        <dbReference type="Proteomes" id="UP000023435"/>
    </source>
</evidence>
<dbReference type="AlphaFoldDB" id="A0A108U882"/>